<keyword evidence="3" id="KW-1185">Reference proteome</keyword>
<organism evidence="2 3">
    <name type="scientific">Panicum virgatum</name>
    <name type="common">Blackwell switchgrass</name>
    <dbReference type="NCBI Taxonomy" id="38727"/>
    <lineage>
        <taxon>Eukaryota</taxon>
        <taxon>Viridiplantae</taxon>
        <taxon>Streptophyta</taxon>
        <taxon>Embryophyta</taxon>
        <taxon>Tracheophyta</taxon>
        <taxon>Spermatophyta</taxon>
        <taxon>Magnoliopsida</taxon>
        <taxon>Liliopsida</taxon>
        <taxon>Poales</taxon>
        <taxon>Poaceae</taxon>
        <taxon>PACMAD clade</taxon>
        <taxon>Panicoideae</taxon>
        <taxon>Panicodae</taxon>
        <taxon>Paniceae</taxon>
        <taxon>Panicinae</taxon>
        <taxon>Panicum</taxon>
        <taxon>Panicum sect. Hiantes</taxon>
    </lineage>
</organism>
<feature type="region of interest" description="Disordered" evidence="1">
    <location>
        <begin position="207"/>
        <end position="246"/>
    </location>
</feature>
<name>A0A8T0PJB0_PANVG</name>
<sequence>MASPFGHFVEHPQCVRPRSLHAHVILPAVHCHLECHLGAVARTQVASVTAEHPGVPLGILLNTLWAAAKPHSRAPNATPLACSPRRHHVPPPTRCLCPVLALTWPSPRLRSISSRRAAALPCAHASHACLATAQPVVASVPSCNLATLRVRRGRVMTLAKPRAREHAPLRPEGQAFSPPCYRVCPSPPLPNIVWPCPGLPHALVAHTPPASPPGQNTEHLGGTPPLTPRPYTHPATRDPLCHVGSL</sequence>
<comment type="caution">
    <text evidence="2">The sequence shown here is derived from an EMBL/GenBank/DDBJ whole genome shotgun (WGS) entry which is preliminary data.</text>
</comment>
<evidence type="ECO:0000313" key="3">
    <source>
        <dbReference type="Proteomes" id="UP000823388"/>
    </source>
</evidence>
<dbReference type="Proteomes" id="UP000823388">
    <property type="component" value="Chromosome 8K"/>
</dbReference>
<proteinExistence type="predicted"/>
<evidence type="ECO:0000256" key="1">
    <source>
        <dbReference type="SAM" id="MobiDB-lite"/>
    </source>
</evidence>
<evidence type="ECO:0000313" key="2">
    <source>
        <dbReference type="EMBL" id="KAG2562033.1"/>
    </source>
</evidence>
<gene>
    <name evidence="2" type="ORF">PVAP13_8KG344601</name>
</gene>
<protein>
    <submittedName>
        <fullName evidence="2">Uncharacterized protein</fullName>
    </submittedName>
</protein>
<reference evidence="2" key="1">
    <citation type="submission" date="2020-05" db="EMBL/GenBank/DDBJ databases">
        <title>WGS assembly of Panicum virgatum.</title>
        <authorList>
            <person name="Lovell J.T."/>
            <person name="Jenkins J."/>
            <person name="Shu S."/>
            <person name="Juenger T.E."/>
            <person name="Schmutz J."/>
        </authorList>
    </citation>
    <scope>NUCLEOTIDE SEQUENCE</scope>
    <source>
        <strain evidence="2">AP13</strain>
    </source>
</reference>
<dbReference type="EMBL" id="CM029051">
    <property type="protein sequence ID" value="KAG2562033.1"/>
    <property type="molecule type" value="Genomic_DNA"/>
</dbReference>
<dbReference type="AlphaFoldDB" id="A0A8T0PJB0"/>
<accession>A0A8T0PJB0</accession>